<dbReference type="AlphaFoldDB" id="A0A937XCA1"/>
<dbReference type="EMBL" id="VGIR01000017">
    <property type="protein sequence ID" value="MBM3331040.1"/>
    <property type="molecule type" value="Genomic_DNA"/>
</dbReference>
<dbReference type="Gene3D" id="3.30.920.30">
    <property type="entry name" value="Hypothetical protein"/>
    <property type="match status" value="1"/>
</dbReference>
<evidence type="ECO:0000256" key="7">
    <source>
        <dbReference type="ARBA" id="ARBA00023016"/>
    </source>
</evidence>
<comment type="similarity">
    <text evidence="1">Belongs to the HicA mRNA interferase family.</text>
</comment>
<dbReference type="Proteomes" id="UP000779900">
    <property type="component" value="Unassembled WGS sequence"/>
</dbReference>
<gene>
    <name evidence="8" type="ORF">FJY68_04210</name>
</gene>
<dbReference type="GO" id="GO:0016787">
    <property type="term" value="F:hydrolase activity"/>
    <property type="evidence" value="ECO:0007669"/>
    <property type="project" value="UniProtKB-KW"/>
</dbReference>
<evidence type="ECO:0000313" key="8">
    <source>
        <dbReference type="EMBL" id="MBM3331040.1"/>
    </source>
</evidence>
<organism evidence="8 9">
    <name type="scientific">candidate division WOR-3 bacterium</name>
    <dbReference type="NCBI Taxonomy" id="2052148"/>
    <lineage>
        <taxon>Bacteria</taxon>
        <taxon>Bacteria division WOR-3</taxon>
    </lineage>
</organism>
<protein>
    <submittedName>
        <fullName evidence="8">Type II toxin-antitoxin system HicA family toxin</fullName>
    </submittedName>
</protein>
<keyword evidence="7" id="KW-0346">Stress response</keyword>
<evidence type="ECO:0000256" key="3">
    <source>
        <dbReference type="ARBA" id="ARBA00022722"/>
    </source>
</evidence>
<evidence type="ECO:0000256" key="4">
    <source>
        <dbReference type="ARBA" id="ARBA00022759"/>
    </source>
</evidence>
<dbReference type="Pfam" id="PF07927">
    <property type="entry name" value="HicA_toxin"/>
    <property type="match status" value="1"/>
</dbReference>
<accession>A0A937XCA1</accession>
<dbReference type="SUPFAM" id="SSF54786">
    <property type="entry name" value="YcfA/nrd intein domain"/>
    <property type="match status" value="1"/>
</dbReference>
<dbReference type="InterPro" id="IPR038570">
    <property type="entry name" value="HicA_sf"/>
</dbReference>
<keyword evidence="5" id="KW-0378">Hydrolase</keyword>
<dbReference type="GO" id="GO:0003729">
    <property type="term" value="F:mRNA binding"/>
    <property type="evidence" value="ECO:0007669"/>
    <property type="project" value="InterPro"/>
</dbReference>
<dbReference type="GO" id="GO:0004519">
    <property type="term" value="F:endonuclease activity"/>
    <property type="evidence" value="ECO:0007669"/>
    <property type="project" value="UniProtKB-KW"/>
</dbReference>
<evidence type="ECO:0000256" key="6">
    <source>
        <dbReference type="ARBA" id="ARBA00022884"/>
    </source>
</evidence>
<evidence type="ECO:0000256" key="2">
    <source>
        <dbReference type="ARBA" id="ARBA00022649"/>
    </source>
</evidence>
<dbReference type="InterPro" id="IPR012933">
    <property type="entry name" value="HicA_mRNA_interferase"/>
</dbReference>
<keyword evidence="2" id="KW-1277">Toxin-antitoxin system</keyword>
<comment type="caution">
    <text evidence="8">The sequence shown here is derived from an EMBL/GenBank/DDBJ whole genome shotgun (WGS) entry which is preliminary data.</text>
</comment>
<proteinExistence type="inferred from homology"/>
<name>A0A937XCA1_UNCW3</name>
<evidence type="ECO:0000313" key="9">
    <source>
        <dbReference type="Proteomes" id="UP000779900"/>
    </source>
</evidence>
<sequence>MNRRQLLIRLVDGSLNNVPFADMVKLIEGFGFRLRRTSGSHHIFAREGIPELINLQDARGQAKPYQIRQFLRLVERHNLKLEEQ</sequence>
<evidence type="ECO:0000256" key="5">
    <source>
        <dbReference type="ARBA" id="ARBA00022801"/>
    </source>
</evidence>
<evidence type="ECO:0000256" key="1">
    <source>
        <dbReference type="ARBA" id="ARBA00006620"/>
    </source>
</evidence>
<keyword evidence="4" id="KW-0255">Endonuclease</keyword>
<keyword evidence="3" id="KW-0540">Nuclease</keyword>
<keyword evidence="6" id="KW-0694">RNA-binding</keyword>
<reference evidence="8" key="1">
    <citation type="submission" date="2019-03" db="EMBL/GenBank/DDBJ databases">
        <title>Lake Tanganyika Metagenome-Assembled Genomes (MAGs).</title>
        <authorList>
            <person name="Tran P."/>
        </authorList>
    </citation>
    <scope>NUCLEOTIDE SEQUENCE</scope>
    <source>
        <strain evidence="8">K_DeepCast_150m_m2_040</strain>
    </source>
</reference>